<dbReference type="SUPFAM" id="SSF51905">
    <property type="entry name" value="FAD/NAD(P)-binding domain"/>
    <property type="match status" value="1"/>
</dbReference>
<evidence type="ECO:0000259" key="1">
    <source>
        <dbReference type="Pfam" id="PF01266"/>
    </source>
</evidence>
<name>A0A1U7M776_TISCR</name>
<evidence type="ECO:0000313" key="2">
    <source>
        <dbReference type="EMBL" id="OLS03141.1"/>
    </source>
</evidence>
<proteinExistence type="predicted"/>
<dbReference type="Gene3D" id="3.30.9.10">
    <property type="entry name" value="D-Amino Acid Oxidase, subunit A, domain 2"/>
    <property type="match status" value="1"/>
</dbReference>
<dbReference type="Proteomes" id="UP000186112">
    <property type="component" value="Unassembled WGS sequence"/>
</dbReference>
<keyword evidence="3" id="KW-1185">Reference proteome</keyword>
<accession>A0A1U7M776</accession>
<dbReference type="InterPro" id="IPR036188">
    <property type="entry name" value="FAD/NAD-bd_sf"/>
</dbReference>
<dbReference type="AlphaFoldDB" id="A0A1U7M776"/>
<dbReference type="Pfam" id="PF01266">
    <property type="entry name" value="DAO"/>
    <property type="match status" value="1"/>
</dbReference>
<sequence length="398" mass="46127">MKLYSGNTYWDKTLKLSKNFLSLNKNISTEVLIVGGGMSGNICANILAIHGHKVTVIEKNTLAMGSSVSNTGLLQYSSDIMLWELEEKIGREKAVLFYKMCLDAMESLTDLNRRLEMETDFIQRSSIYYASNEKDVEKIEKEFAYLSKYNFPVEFIDEKTLKKEYHMDKPCALRTWKDAEVNPYKFIEAIIYQNIQLGVEYFEETAIDLDNIESSRAYTKDHFSIDFQSIVLATGYTKIYDVIKYKAKINRSYAFSGKVNKTPPWKDSAMIWETKMPYLYFRTAKDNRIIAGGLDQKISHVEEDESIIYEKTEEIKKEIENFFPYLNIQIDYRWNALFGISKDSMPFIGRDPQNSNKYYLLGYEGNGTCYSMAGAKIINDLIQGKANPYSEILRVDRR</sequence>
<organism evidence="2 3">
    <name type="scientific">Tissierella creatinophila DSM 6911</name>
    <dbReference type="NCBI Taxonomy" id="1123403"/>
    <lineage>
        <taxon>Bacteria</taxon>
        <taxon>Bacillati</taxon>
        <taxon>Bacillota</taxon>
        <taxon>Tissierellia</taxon>
        <taxon>Tissierellales</taxon>
        <taxon>Tissierellaceae</taxon>
        <taxon>Tissierella</taxon>
    </lineage>
</organism>
<dbReference type="EC" id="1.4.3.-" evidence="2"/>
<feature type="domain" description="FAD dependent oxidoreductase" evidence="1">
    <location>
        <begin position="31"/>
        <end position="380"/>
    </location>
</feature>
<dbReference type="EMBL" id="LTDM01000011">
    <property type="protein sequence ID" value="OLS03141.1"/>
    <property type="molecule type" value="Genomic_DNA"/>
</dbReference>
<reference evidence="2 3" key="1">
    <citation type="submission" date="2016-02" db="EMBL/GenBank/DDBJ databases">
        <title>Genome sequence of Tissierella creatinophila DSM 6911.</title>
        <authorList>
            <person name="Poehlein A."/>
            <person name="Daniel R."/>
        </authorList>
    </citation>
    <scope>NUCLEOTIDE SEQUENCE [LARGE SCALE GENOMIC DNA]</scope>
    <source>
        <strain evidence="2 3">DSM 6911</strain>
    </source>
</reference>
<dbReference type="PANTHER" id="PTHR13847">
    <property type="entry name" value="SARCOSINE DEHYDROGENASE-RELATED"/>
    <property type="match status" value="1"/>
</dbReference>
<keyword evidence="2" id="KW-0560">Oxidoreductase</keyword>
<dbReference type="GO" id="GO:0016491">
    <property type="term" value="F:oxidoreductase activity"/>
    <property type="evidence" value="ECO:0007669"/>
    <property type="project" value="UniProtKB-KW"/>
</dbReference>
<protein>
    <submittedName>
        <fullName evidence="2">Gamma-glutamylputrescine oxidoreductase</fullName>
        <ecNumber evidence="2">1.4.3.-</ecNumber>
    </submittedName>
</protein>
<dbReference type="PANTHER" id="PTHR13847:SF201">
    <property type="entry name" value="PUTATIBE OXIDOREDUCTASE"/>
    <property type="match status" value="1"/>
</dbReference>
<dbReference type="InterPro" id="IPR006076">
    <property type="entry name" value="FAD-dep_OxRdtase"/>
</dbReference>
<gene>
    <name evidence="2" type="primary">puuB_1</name>
    <name evidence="2" type="ORF">TICRE_08420</name>
</gene>
<comment type="caution">
    <text evidence="2">The sequence shown here is derived from an EMBL/GenBank/DDBJ whole genome shotgun (WGS) entry which is preliminary data.</text>
</comment>
<dbReference type="GO" id="GO:0005737">
    <property type="term" value="C:cytoplasm"/>
    <property type="evidence" value="ECO:0007669"/>
    <property type="project" value="TreeGrafter"/>
</dbReference>
<dbReference type="Gene3D" id="3.50.50.60">
    <property type="entry name" value="FAD/NAD(P)-binding domain"/>
    <property type="match status" value="1"/>
</dbReference>
<evidence type="ECO:0000313" key="3">
    <source>
        <dbReference type="Proteomes" id="UP000186112"/>
    </source>
</evidence>